<sequence>MSFTRTYKAEQTHKSNLESMMGQVLKGQQKMSAVLAEKLDFLYSDLHDKKPPEAEKATINLDEEEEESKEDVEIDRQEGNNVDRPPTVNIDRPNENNVN</sequence>
<dbReference type="Proteomes" id="UP000712600">
    <property type="component" value="Unassembled WGS sequence"/>
</dbReference>
<evidence type="ECO:0000256" key="1">
    <source>
        <dbReference type="SAM" id="MobiDB-lite"/>
    </source>
</evidence>
<dbReference type="EMBL" id="QGKX02001521">
    <property type="protein sequence ID" value="KAF3514991.1"/>
    <property type="molecule type" value="Genomic_DNA"/>
</dbReference>
<dbReference type="AlphaFoldDB" id="A0A8S9PLI6"/>
<organism evidence="2 3">
    <name type="scientific">Brassica cretica</name>
    <name type="common">Mustard</name>
    <dbReference type="NCBI Taxonomy" id="69181"/>
    <lineage>
        <taxon>Eukaryota</taxon>
        <taxon>Viridiplantae</taxon>
        <taxon>Streptophyta</taxon>
        <taxon>Embryophyta</taxon>
        <taxon>Tracheophyta</taxon>
        <taxon>Spermatophyta</taxon>
        <taxon>Magnoliopsida</taxon>
        <taxon>eudicotyledons</taxon>
        <taxon>Gunneridae</taxon>
        <taxon>Pentapetalae</taxon>
        <taxon>rosids</taxon>
        <taxon>malvids</taxon>
        <taxon>Brassicales</taxon>
        <taxon>Brassicaceae</taxon>
        <taxon>Brassiceae</taxon>
        <taxon>Brassica</taxon>
    </lineage>
</organism>
<evidence type="ECO:0000313" key="2">
    <source>
        <dbReference type="EMBL" id="KAF3514991.1"/>
    </source>
</evidence>
<protein>
    <submittedName>
        <fullName evidence="2">Uncharacterized protein</fullName>
    </submittedName>
</protein>
<feature type="region of interest" description="Disordered" evidence="1">
    <location>
        <begin position="45"/>
        <end position="99"/>
    </location>
</feature>
<proteinExistence type="predicted"/>
<reference evidence="2" key="1">
    <citation type="submission" date="2019-12" db="EMBL/GenBank/DDBJ databases">
        <title>Genome sequencing and annotation of Brassica cretica.</title>
        <authorList>
            <person name="Studholme D.J."/>
            <person name="Sarris P."/>
        </authorList>
    </citation>
    <scope>NUCLEOTIDE SEQUENCE</scope>
    <source>
        <strain evidence="2">PFS-109/04</strain>
        <tissue evidence="2">Leaf</tissue>
    </source>
</reference>
<accession>A0A8S9PLI6</accession>
<feature type="compositionally biased region" description="Acidic residues" evidence="1">
    <location>
        <begin position="61"/>
        <end position="73"/>
    </location>
</feature>
<name>A0A8S9PLI6_BRACR</name>
<comment type="caution">
    <text evidence="2">The sequence shown here is derived from an EMBL/GenBank/DDBJ whole genome shotgun (WGS) entry which is preliminary data.</text>
</comment>
<feature type="compositionally biased region" description="Basic and acidic residues" evidence="1">
    <location>
        <begin position="45"/>
        <end position="56"/>
    </location>
</feature>
<evidence type="ECO:0000313" key="3">
    <source>
        <dbReference type="Proteomes" id="UP000712600"/>
    </source>
</evidence>
<gene>
    <name evidence="2" type="ORF">F2Q69_00007810</name>
</gene>